<sequence length="119" mass="12804">MPSYTIHVTAQTVDDHDPDALLEVVERVAAALRPALPYGTAIEGVHVSRDKPGTDDTDRSLFVEAGDTIEIADNAARRTVRVIAVDEATDEQPARLTVREYGTTMQDALTARMNAGGAQ</sequence>
<keyword evidence="2" id="KW-1185">Reference proteome</keyword>
<name>A0ABV9SSK9_9ACTN</name>
<organism evidence="1 2">
    <name type="scientific">Streptomonospora arabica</name>
    <dbReference type="NCBI Taxonomy" id="412417"/>
    <lineage>
        <taxon>Bacteria</taxon>
        <taxon>Bacillati</taxon>
        <taxon>Actinomycetota</taxon>
        <taxon>Actinomycetes</taxon>
        <taxon>Streptosporangiales</taxon>
        <taxon>Nocardiopsidaceae</taxon>
        <taxon>Streptomonospora</taxon>
    </lineage>
</organism>
<protein>
    <submittedName>
        <fullName evidence="1">Uncharacterized protein</fullName>
    </submittedName>
</protein>
<comment type="caution">
    <text evidence="1">The sequence shown here is derived from an EMBL/GenBank/DDBJ whole genome shotgun (WGS) entry which is preliminary data.</text>
</comment>
<reference evidence="2" key="1">
    <citation type="journal article" date="2019" name="Int. J. Syst. Evol. Microbiol.">
        <title>The Global Catalogue of Microorganisms (GCM) 10K type strain sequencing project: providing services to taxonomists for standard genome sequencing and annotation.</title>
        <authorList>
            <consortium name="The Broad Institute Genomics Platform"/>
            <consortium name="The Broad Institute Genome Sequencing Center for Infectious Disease"/>
            <person name="Wu L."/>
            <person name="Ma J."/>
        </authorList>
    </citation>
    <scope>NUCLEOTIDE SEQUENCE [LARGE SCALE GENOMIC DNA]</scope>
    <source>
        <strain evidence="2">CGMCC 4.7304</strain>
    </source>
</reference>
<evidence type="ECO:0000313" key="2">
    <source>
        <dbReference type="Proteomes" id="UP001595858"/>
    </source>
</evidence>
<gene>
    <name evidence="1" type="ORF">ACFPCZ_21965</name>
</gene>
<dbReference type="Proteomes" id="UP001595858">
    <property type="component" value="Unassembled WGS sequence"/>
</dbReference>
<accession>A0ABV9SSK9</accession>
<evidence type="ECO:0000313" key="1">
    <source>
        <dbReference type="EMBL" id="MFC4869309.1"/>
    </source>
</evidence>
<dbReference type="RefSeq" id="WP_344142974.1">
    <property type="nucleotide sequence ID" value="NZ_BAAAQI010000006.1"/>
</dbReference>
<proteinExistence type="predicted"/>
<dbReference type="EMBL" id="JBHSIY010000028">
    <property type="protein sequence ID" value="MFC4869309.1"/>
    <property type="molecule type" value="Genomic_DNA"/>
</dbReference>